<evidence type="ECO:0000259" key="5">
    <source>
        <dbReference type="PROSITE" id="PS51078"/>
    </source>
</evidence>
<evidence type="ECO:0000256" key="1">
    <source>
        <dbReference type="ARBA" id="ARBA00023015"/>
    </source>
</evidence>
<dbReference type="EMBL" id="JBHRZH010000055">
    <property type="protein sequence ID" value="MFC3766474.1"/>
    <property type="molecule type" value="Genomic_DNA"/>
</dbReference>
<keyword evidence="1" id="KW-0805">Transcription regulation</keyword>
<dbReference type="PANTHER" id="PTHR30136:SF2">
    <property type="entry name" value="TRANSCRIPTIONAL REGULATOR ICLR"/>
    <property type="match status" value="1"/>
</dbReference>
<dbReference type="InterPro" id="IPR036390">
    <property type="entry name" value="WH_DNA-bd_sf"/>
</dbReference>
<feature type="domain" description="HTH iclR-type" evidence="4">
    <location>
        <begin position="6"/>
        <end position="68"/>
    </location>
</feature>
<feature type="domain" description="IclR-ED" evidence="5">
    <location>
        <begin position="69"/>
        <end position="253"/>
    </location>
</feature>
<evidence type="ECO:0000256" key="3">
    <source>
        <dbReference type="ARBA" id="ARBA00023163"/>
    </source>
</evidence>
<dbReference type="InterPro" id="IPR036388">
    <property type="entry name" value="WH-like_DNA-bd_sf"/>
</dbReference>
<accession>A0ABV7YNN3</accession>
<dbReference type="SUPFAM" id="SSF46785">
    <property type="entry name" value="Winged helix' DNA-binding domain"/>
    <property type="match status" value="1"/>
</dbReference>
<keyword evidence="7" id="KW-1185">Reference proteome</keyword>
<reference evidence="7" key="1">
    <citation type="journal article" date="2019" name="Int. J. Syst. Evol. Microbiol.">
        <title>The Global Catalogue of Microorganisms (GCM) 10K type strain sequencing project: providing services to taxonomists for standard genome sequencing and annotation.</title>
        <authorList>
            <consortium name="The Broad Institute Genomics Platform"/>
            <consortium name="The Broad Institute Genome Sequencing Center for Infectious Disease"/>
            <person name="Wu L."/>
            <person name="Ma J."/>
        </authorList>
    </citation>
    <scope>NUCLEOTIDE SEQUENCE [LARGE SCALE GENOMIC DNA]</scope>
    <source>
        <strain evidence="7">CGMCC 4.7241</strain>
    </source>
</reference>
<sequence length="255" mass="27533">MVGRSVPAVVRALDILELFGHREALSIPEITSLLGLPRTTVHELVNTLVQRSYLSPVPDHSNRFRLGVELFHLGSTYAERLDIAREGQAVAAEVAASCGETVHVAVLDGTDVVYVAKIDSTASVRMVSAVGRRLPAHCTAVGLRLLASLPDERLAVLFPLDEKLEGLTRRSITSPRTLRRRLAEIRSDGLAYDNCESNESVCCVAAAILSTGGEAVAAMSISVPIVRWNDKRGAELASHVRSGADELSRRLGHRV</sequence>
<evidence type="ECO:0000313" key="6">
    <source>
        <dbReference type="EMBL" id="MFC3766474.1"/>
    </source>
</evidence>
<dbReference type="Gene3D" id="3.30.450.40">
    <property type="match status" value="1"/>
</dbReference>
<dbReference type="InterPro" id="IPR014757">
    <property type="entry name" value="Tscrpt_reg_IclR_C"/>
</dbReference>
<keyword evidence="3" id="KW-0804">Transcription</keyword>
<proteinExistence type="predicted"/>
<dbReference type="SUPFAM" id="SSF55781">
    <property type="entry name" value="GAF domain-like"/>
    <property type="match status" value="1"/>
</dbReference>
<gene>
    <name evidence="6" type="ORF">ACFOUW_36995</name>
</gene>
<dbReference type="PANTHER" id="PTHR30136">
    <property type="entry name" value="HELIX-TURN-HELIX TRANSCRIPTIONAL REGULATOR, ICLR FAMILY"/>
    <property type="match status" value="1"/>
</dbReference>
<dbReference type="InterPro" id="IPR005471">
    <property type="entry name" value="Tscrpt_reg_IclR_N"/>
</dbReference>
<dbReference type="Pfam" id="PF01614">
    <property type="entry name" value="IclR_C"/>
    <property type="match status" value="1"/>
</dbReference>
<evidence type="ECO:0000259" key="4">
    <source>
        <dbReference type="PROSITE" id="PS51077"/>
    </source>
</evidence>
<dbReference type="PROSITE" id="PS51078">
    <property type="entry name" value="ICLR_ED"/>
    <property type="match status" value="1"/>
</dbReference>
<name>A0ABV7YNN3_9ACTN</name>
<dbReference type="PROSITE" id="PS51077">
    <property type="entry name" value="HTH_ICLR"/>
    <property type="match status" value="1"/>
</dbReference>
<dbReference type="Proteomes" id="UP001595699">
    <property type="component" value="Unassembled WGS sequence"/>
</dbReference>
<protein>
    <submittedName>
        <fullName evidence="6">IclR family transcriptional regulator</fullName>
    </submittedName>
</protein>
<dbReference type="Pfam" id="PF09339">
    <property type="entry name" value="HTH_IclR"/>
    <property type="match status" value="1"/>
</dbReference>
<dbReference type="SMART" id="SM00346">
    <property type="entry name" value="HTH_ICLR"/>
    <property type="match status" value="1"/>
</dbReference>
<dbReference type="InterPro" id="IPR029016">
    <property type="entry name" value="GAF-like_dom_sf"/>
</dbReference>
<dbReference type="Gene3D" id="1.10.10.10">
    <property type="entry name" value="Winged helix-like DNA-binding domain superfamily/Winged helix DNA-binding domain"/>
    <property type="match status" value="1"/>
</dbReference>
<dbReference type="RefSeq" id="WP_205121919.1">
    <property type="nucleotide sequence ID" value="NZ_JAFBCM010000001.1"/>
</dbReference>
<evidence type="ECO:0000313" key="7">
    <source>
        <dbReference type="Proteomes" id="UP001595699"/>
    </source>
</evidence>
<organism evidence="6 7">
    <name type="scientific">Tenggerimyces flavus</name>
    <dbReference type="NCBI Taxonomy" id="1708749"/>
    <lineage>
        <taxon>Bacteria</taxon>
        <taxon>Bacillati</taxon>
        <taxon>Actinomycetota</taxon>
        <taxon>Actinomycetes</taxon>
        <taxon>Propionibacteriales</taxon>
        <taxon>Nocardioidaceae</taxon>
        <taxon>Tenggerimyces</taxon>
    </lineage>
</organism>
<keyword evidence="2" id="KW-0238">DNA-binding</keyword>
<comment type="caution">
    <text evidence="6">The sequence shown here is derived from an EMBL/GenBank/DDBJ whole genome shotgun (WGS) entry which is preliminary data.</text>
</comment>
<dbReference type="InterPro" id="IPR050707">
    <property type="entry name" value="HTH_MetabolicPath_Reg"/>
</dbReference>
<evidence type="ECO:0000256" key="2">
    <source>
        <dbReference type="ARBA" id="ARBA00023125"/>
    </source>
</evidence>